<feature type="region of interest" description="Disordered" evidence="6">
    <location>
        <begin position="513"/>
        <end position="583"/>
    </location>
</feature>
<feature type="compositionally biased region" description="Polar residues" evidence="6">
    <location>
        <begin position="528"/>
        <end position="553"/>
    </location>
</feature>
<feature type="compositionally biased region" description="Polar residues" evidence="6">
    <location>
        <begin position="902"/>
        <end position="919"/>
    </location>
</feature>
<feature type="region of interest" description="Disordered" evidence="6">
    <location>
        <begin position="902"/>
        <end position="926"/>
    </location>
</feature>
<feature type="compositionally biased region" description="Polar residues" evidence="6">
    <location>
        <begin position="366"/>
        <end position="377"/>
    </location>
</feature>
<dbReference type="PANTHER" id="PTHR14003">
    <property type="entry name" value="TRANSCRIPTIONAL REPRESSOR PROTEIN YY"/>
    <property type="match status" value="1"/>
</dbReference>
<dbReference type="AlphaFoldDB" id="A0A1E3QG24"/>
<dbReference type="EMBL" id="KV454289">
    <property type="protein sequence ID" value="ODQ76646.1"/>
    <property type="molecule type" value="Genomic_DNA"/>
</dbReference>
<accession>A0A1E3QG24</accession>
<name>A0A1E3QG24_LIPST</name>
<dbReference type="SUPFAM" id="SSF57667">
    <property type="entry name" value="beta-beta-alpha zinc fingers"/>
    <property type="match status" value="2"/>
</dbReference>
<feature type="compositionally biased region" description="Low complexity" evidence="6">
    <location>
        <begin position="30"/>
        <end position="41"/>
    </location>
</feature>
<sequence length="1003" mass="106223">MQHPTAAAAGNGQHQQPHHTPAVSLMGGLSSTPNASATSSSTIPGMLPLPASTSAATMNGLYLATADNAVSMPNYSQQHQNQHSLHHQPHQLQQFHLPLSSIQFRHPQLLQPPPPQLTIQQQQHHHLPGATPQPGNSQIVDMPASNLPPLNIVSAQASSVSPGSGFETYDMQWPATSATSTGSVVAGMPSITTMQSSIHHHTHSAGPSLPSSANHQMPSDSGMYAHYSLLTTHFPPPAAPSTPPPQTLNSAAQQQSQSQQTVLPHLSAISPRQQPLSLPHSAKLFSSVTSSPLDAPAAGNPSGVSPTSAPSGSSVYTPYGHDIMRVGTNTQTSLPPTTGTPNTLIAKLNAYHGMHEYFDSPPPHQHSLSVGPTSAPTSAGLLLPSNSSSTLPSSPSDLHHYSTHHQVPLRPTVSTYSSSSSVTSANSLSSSGSSASSLSTVSSGSSSADVTTSLGMLPLESGKYLTAATGIFPLPASTVSHQERTNSSVPVVPPLQSLAQSLPATVQAAAQMQPQLSCPASPEIKASPLSTPSTNNTPAQSAPPQDPPTSKRSPLQPRRISRQSPTNFDDGTAPQLGSTQVDHLMLIVQTREKLKKERERERQSISEAAASANGYSGYDYRQQPNERTSGLGSFFFSGNAPVESSGGTTPLVGLTAKSGKAGKYSCMEPGCGKVFNQKTHLDIHGRSHTGSRPYVCDVPNCGKRFSQRGNLRTHRRSHTGEKPYVCEFCNKRFAQRGNVRAHLLIHEDYRPYSCKLDGCNKSFTQLGNLKAHQNKFHTDALELLAAKFQHYMSADYDESAIPEEDREMFLYFAELYRNANKGIKGRGKDSNRLVKVSQDEEVMQTGQEAASFMAPTQEEVSADMSGTELTRTRGNMASATSSSAVGAVSMDTLLAPASPAVSNSKLAPLTNTPDITMPTNAPAVLQPPQGTQLVQQLHQQPQILPSFDFAADAAAFTPGGNMSTTRPLLSGQPHTQLPPLPLHHATGPSGQTDLLGHGGAPFY</sequence>
<dbReference type="GO" id="GO:0000978">
    <property type="term" value="F:RNA polymerase II cis-regulatory region sequence-specific DNA binding"/>
    <property type="evidence" value="ECO:0007669"/>
    <property type="project" value="TreeGrafter"/>
</dbReference>
<evidence type="ECO:0000313" key="9">
    <source>
        <dbReference type="Proteomes" id="UP000094385"/>
    </source>
</evidence>
<feature type="compositionally biased region" description="Low complexity" evidence="6">
    <location>
        <begin position="250"/>
        <end position="260"/>
    </location>
</feature>
<dbReference type="PROSITE" id="PS00028">
    <property type="entry name" value="ZINC_FINGER_C2H2_1"/>
    <property type="match status" value="4"/>
</dbReference>
<keyword evidence="9" id="KW-1185">Reference proteome</keyword>
<evidence type="ECO:0000256" key="2">
    <source>
        <dbReference type="ARBA" id="ARBA00022737"/>
    </source>
</evidence>
<feature type="region of interest" description="Disordered" evidence="6">
    <location>
        <begin position="107"/>
        <end position="133"/>
    </location>
</feature>
<feature type="region of interest" description="Disordered" evidence="6">
    <location>
        <begin position="1"/>
        <end position="41"/>
    </location>
</feature>
<feature type="domain" description="C2H2-type" evidence="7">
    <location>
        <begin position="724"/>
        <end position="751"/>
    </location>
</feature>
<reference evidence="8 9" key="1">
    <citation type="journal article" date="2016" name="Proc. Natl. Acad. Sci. U.S.A.">
        <title>Comparative genomics of biotechnologically important yeasts.</title>
        <authorList>
            <person name="Riley R."/>
            <person name="Haridas S."/>
            <person name="Wolfe K.H."/>
            <person name="Lopes M.R."/>
            <person name="Hittinger C.T."/>
            <person name="Goeker M."/>
            <person name="Salamov A.A."/>
            <person name="Wisecaver J.H."/>
            <person name="Long T.M."/>
            <person name="Calvey C.H."/>
            <person name="Aerts A.L."/>
            <person name="Barry K.W."/>
            <person name="Choi C."/>
            <person name="Clum A."/>
            <person name="Coughlan A.Y."/>
            <person name="Deshpande S."/>
            <person name="Douglass A.P."/>
            <person name="Hanson S.J."/>
            <person name="Klenk H.-P."/>
            <person name="LaButti K.M."/>
            <person name="Lapidus A."/>
            <person name="Lindquist E.A."/>
            <person name="Lipzen A.M."/>
            <person name="Meier-Kolthoff J.P."/>
            <person name="Ohm R.A."/>
            <person name="Otillar R.P."/>
            <person name="Pangilinan J.L."/>
            <person name="Peng Y."/>
            <person name="Rokas A."/>
            <person name="Rosa C.A."/>
            <person name="Scheuner C."/>
            <person name="Sibirny A.A."/>
            <person name="Slot J.C."/>
            <person name="Stielow J.B."/>
            <person name="Sun H."/>
            <person name="Kurtzman C.P."/>
            <person name="Blackwell M."/>
            <person name="Grigoriev I.V."/>
            <person name="Jeffries T.W."/>
        </authorList>
    </citation>
    <scope>NUCLEOTIDE SEQUENCE [LARGE SCALE GENOMIC DNA]</scope>
    <source>
        <strain evidence="8 9">NRRL Y-11557</strain>
    </source>
</reference>
<dbReference type="GO" id="GO:0000981">
    <property type="term" value="F:DNA-binding transcription factor activity, RNA polymerase II-specific"/>
    <property type="evidence" value="ECO:0007669"/>
    <property type="project" value="TreeGrafter"/>
</dbReference>
<evidence type="ECO:0000256" key="4">
    <source>
        <dbReference type="ARBA" id="ARBA00022833"/>
    </source>
</evidence>
<dbReference type="Proteomes" id="UP000094385">
    <property type="component" value="Unassembled WGS sequence"/>
</dbReference>
<feature type="compositionally biased region" description="Polar residues" evidence="6">
    <location>
        <begin position="562"/>
        <end position="581"/>
    </location>
</feature>
<evidence type="ECO:0000256" key="5">
    <source>
        <dbReference type="PROSITE-ProRule" id="PRU00042"/>
    </source>
</evidence>
<feature type="compositionally biased region" description="Polar residues" evidence="6">
    <location>
        <begin position="209"/>
        <end position="219"/>
    </location>
</feature>
<feature type="compositionally biased region" description="Polar residues" evidence="6">
    <location>
        <begin position="302"/>
        <end position="316"/>
    </location>
</feature>
<evidence type="ECO:0000313" key="8">
    <source>
        <dbReference type="EMBL" id="ODQ76646.1"/>
    </source>
</evidence>
<evidence type="ECO:0000256" key="6">
    <source>
        <dbReference type="SAM" id="MobiDB-lite"/>
    </source>
</evidence>
<organism evidence="8 9">
    <name type="scientific">Lipomyces starkeyi NRRL Y-11557</name>
    <dbReference type="NCBI Taxonomy" id="675824"/>
    <lineage>
        <taxon>Eukaryota</taxon>
        <taxon>Fungi</taxon>
        <taxon>Dikarya</taxon>
        <taxon>Ascomycota</taxon>
        <taxon>Saccharomycotina</taxon>
        <taxon>Lipomycetes</taxon>
        <taxon>Lipomycetales</taxon>
        <taxon>Lipomycetaceae</taxon>
        <taxon>Lipomyces</taxon>
    </lineage>
</organism>
<feature type="domain" description="C2H2-type" evidence="7">
    <location>
        <begin position="694"/>
        <end position="723"/>
    </location>
</feature>
<keyword evidence="1" id="KW-0479">Metal-binding</keyword>
<feature type="domain" description="C2H2-type" evidence="7">
    <location>
        <begin position="752"/>
        <end position="782"/>
    </location>
</feature>
<dbReference type="SMART" id="SM00355">
    <property type="entry name" value="ZnF_C2H2"/>
    <property type="match status" value="4"/>
</dbReference>
<dbReference type="PROSITE" id="PS50157">
    <property type="entry name" value="ZINC_FINGER_C2H2_2"/>
    <property type="match status" value="4"/>
</dbReference>
<dbReference type="GO" id="GO:0000785">
    <property type="term" value="C:chromatin"/>
    <property type="evidence" value="ECO:0007669"/>
    <property type="project" value="TreeGrafter"/>
</dbReference>
<feature type="domain" description="C2H2-type" evidence="7">
    <location>
        <begin position="664"/>
        <end position="693"/>
    </location>
</feature>
<feature type="region of interest" description="Disordered" evidence="6">
    <location>
        <begin position="289"/>
        <end position="316"/>
    </location>
</feature>
<evidence type="ECO:0000256" key="3">
    <source>
        <dbReference type="ARBA" id="ARBA00022771"/>
    </source>
</evidence>
<feature type="region of interest" description="Disordered" evidence="6">
    <location>
        <begin position="356"/>
        <end position="450"/>
    </location>
</feature>
<dbReference type="FunFam" id="3.30.160.60:FF:002157">
    <property type="entry name" value="Transcription factor"/>
    <property type="match status" value="1"/>
</dbReference>
<dbReference type="FunFam" id="3.30.160.60:FF:002343">
    <property type="entry name" value="Zinc finger protein 33A"/>
    <property type="match status" value="1"/>
</dbReference>
<evidence type="ECO:0000256" key="1">
    <source>
        <dbReference type="ARBA" id="ARBA00022723"/>
    </source>
</evidence>
<feature type="region of interest" description="Disordered" evidence="6">
    <location>
        <begin position="958"/>
        <end position="1003"/>
    </location>
</feature>
<gene>
    <name evidence="8" type="ORF">LIPSTDRAFT_556</name>
</gene>
<feature type="compositionally biased region" description="Low complexity" evidence="6">
    <location>
        <begin position="381"/>
        <end position="396"/>
    </location>
</feature>
<dbReference type="PANTHER" id="PTHR14003:SF19">
    <property type="entry name" value="YY2 TRANSCRIPTION FACTOR"/>
    <property type="match status" value="1"/>
</dbReference>
<feature type="compositionally biased region" description="Pro residues" evidence="6">
    <location>
        <begin position="234"/>
        <end position="246"/>
    </location>
</feature>
<keyword evidence="2" id="KW-0677">Repeat</keyword>
<dbReference type="OrthoDB" id="427030at2759"/>
<dbReference type="FunFam" id="3.30.160.60:FF:000110">
    <property type="entry name" value="Zinc finger protein-like"/>
    <property type="match status" value="1"/>
</dbReference>
<proteinExistence type="predicted"/>
<keyword evidence="4" id="KW-0862">Zinc</keyword>
<evidence type="ECO:0000259" key="7">
    <source>
        <dbReference type="PROSITE" id="PS50157"/>
    </source>
</evidence>
<dbReference type="GO" id="GO:0005667">
    <property type="term" value="C:transcription regulator complex"/>
    <property type="evidence" value="ECO:0007669"/>
    <property type="project" value="TreeGrafter"/>
</dbReference>
<dbReference type="InterPro" id="IPR013087">
    <property type="entry name" value="Znf_C2H2_type"/>
</dbReference>
<dbReference type="STRING" id="675824.A0A1E3QG24"/>
<feature type="region of interest" description="Disordered" evidence="6">
    <location>
        <begin position="196"/>
        <end position="262"/>
    </location>
</feature>
<dbReference type="InterPro" id="IPR036236">
    <property type="entry name" value="Znf_C2H2_sf"/>
</dbReference>
<protein>
    <recommendedName>
        <fullName evidence="7">C2H2-type domain-containing protein</fullName>
    </recommendedName>
</protein>
<feature type="compositionally biased region" description="Low complexity" evidence="6">
    <location>
        <begin position="412"/>
        <end position="450"/>
    </location>
</feature>
<keyword evidence="3 5" id="KW-0863">Zinc-finger</keyword>
<dbReference type="Gene3D" id="3.30.160.60">
    <property type="entry name" value="Classic Zinc Finger"/>
    <property type="match status" value="4"/>
</dbReference>
<dbReference type="GO" id="GO:0008270">
    <property type="term" value="F:zinc ion binding"/>
    <property type="evidence" value="ECO:0007669"/>
    <property type="project" value="UniProtKB-KW"/>
</dbReference>
<dbReference type="Pfam" id="PF00096">
    <property type="entry name" value="zf-C2H2"/>
    <property type="match status" value="4"/>
</dbReference>